<feature type="transmembrane region" description="Helical" evidence="7">
    <location>
        <begin position="18"/>
        <end position="39"/>
    </location>
</feature>
<keyword evidence="6 7" id="KW-0472">Membrane</keyword>
<dbReference type="OrthoDB" id="9773467at2"/>
<evidence type="ECO:0000313" key="9">
    <source>
        <dbReference type="EMBL" id="ORC34100.1"/>
    </source>
</evidence>
<evidence type="ECO:0000256" key="5">
    <source>
        <dbReference type="ARBA" id="ARBA00022989"/>
    </source>
</evidence>
<dbReference type="CDD" id="cd06261">
    <property type="entry name" value="TM_PBP2"/>
    <property type="match status" value="1"/>
</dbReference>
<dbReference type="GO" id="GO:0005886">
    <property type="term" value="C:plasma membrane"/>
    <property type="evidence" value="ECO:0007669"/>
    <property type="project" value="UniProtKB-SubCell"/>
</dbReference>
<dbReference type="PANTHER" id="PTHR43744:SF2">
    <property type="entry name" value="ARABINOOLIGOSACCHARIDES TRANSPORT SYSTEM PERMEASE PROTEIN ARAQ"/>
    <property type="match status" value="1"/>
</dbReference>
<keyword evidence="5 7" id="KW-1133">Transmembrane helix</keyword>
<sequence length="286" mass="32035">MKTAYVLKKKKRVSPGQIIALAGFVILGFILVFPLYYLVLASFRQTQLLFREGMALGINLEQMTLENYAYIFSGASKYAYWYFNSIAITSLYALSALIVCSVVGYGLAVYDFKGRNLIFGLVLFVMMIPLEILMLPLYQIIIKLKMVNTYTGVILPYVAFPLGIFFFRQYAISLPRDYLDAGRIDGCTEYGLFFRIMAPLMLPAYGAMAILLARKEWNNFVWPLVVLRTSDKYTLPIGLASQIDPYGTGFQVLLPGAVLAILPPVLVFIFGQKYFISGLTVGGIKG</sequence>
<evidence type="ECO:0000313" key="10">
    <source>
        <dbReference type="Proteomes" id="UP000192343"/>
    </source>
</evidence>
<name>A0A1Y1RVP6_9SPIO</name>
<dbReference type="AlphaFoldDB" id="A0A1Y1RVP6"/>
<reference evidence="9 10" key="1">
    <citation type="submission" date="2017-03" db="EMBL/GenBank/DDBJ databases">
        <title>Draft Genome sequence of Marispirochaeta sp. strain JC444.</title>
        <authorList>
            <person name="Shivani Y."/>
            <person name="Subhash Y."/>
            <person name="Sasikala C."/>
            <person name="Ramana C."/>
        </authorList>
    </citation>
    <scope>NUCLEOTIDE SEQUENCE [LARGE SCALE GENOMIC DNA]</scope>
    <source>
        <strain evidence="9 10">JC444</strain>
    </source>
</reference>
<comment type="caution">
    <text evidence="9">The sequence shown here is derived from an EMBL/GenBank/DDBJ whole genome shotgun (WGS) entry which is preliminary data.</text>
</comment>
<keyword evidence="4 7" id="KW-0812">Transmembrane</keyword>
<feature type="transmembrane region" description="Helical" evidence="7">
    <location>
        <begin position="86"/>
        <end position="110"/>
    </location>
</feature>
<evidence type="ECO:0000256" key="1">
    <source>
        <dbReference type="ARBA" id="ARBA00004651"/>
    </source>
</evidence>
<dbReference type="Gene3D" id="1.10.3720.10">
    <property type="entry name" value="MetI-like"/>
    <property type="match status" value="1"/>
</dbReference>
<dbReference type="STRING" id="1963862.B4O97_13530"/>
<proteinExistence type="inferred from homology"/>
<dbReference type="InterPro" id="IPR000515">
    <property type="entry name" value="MetI-like"/>
</dbReference>
<organism evidence="9 10">
    <name type="scientific">Marispirochaeta aestuarii</name>
    <dbReference type="NCBI Taxonomy" id="1963862"/>
    <lineage>
        <taxon>Bacteria</taxon>
        <taxon>Pseudomonadati</taxon>
        <taxon>Spirochaetota</taxon>
        <taxon>Spirochaetia</taxon>
        <taxon>Spirochaetales</taxon>
        <taxon>Spirochaetaceae</taxon>
        <taxon>Marispirochaeta</taxon>
    </lineage>
</organism>
<feature type="transmembrane region" description="Helical" evidence="7">
    <location>
        <begin position="117"/>
        <end position="141"/>
    </location>
</feature>
<feature type="transmembrane region" description="Helical" evidence="7">
    <location>
        <begin position="252"/>
        <end position="270"/>
    </location>
</feature>
<feature type="domain" description="ABC transmembrane type-1" evidence="8">
    <location>
        <begin position="86"/>
        <end position="271"/>
    </location>
</feature>
<keyword evidence="2 7" id="KW-0813">Transport</keyword>
<accession>A0A1Y1RVP6</accession>
<dbReference type="SUPFAM" id="SSF161098">
    <property type="entry name" value="MetI-like"/>
    <property type="match status" value="1"/>
</dbReference>
<dbReference type="RefSeq" id="WP_083051599.1">
    <property type="nucleotide sequence ID" value="NZ_MWQY01000015.1"/>
</dbReference>
<evidence type="ECO:0000256" key="2">
    <source>
        <dbReference type="ARBA" id="ARBA00022448"/>
    </source>
</evidence>
<dbReference type="PANTHER" id="PTHR43744">
    <property type="entry name" value="ABC TRANSPORTER PERMEASE PROTEIN MG189-RELATED-RELATED"/>
    <property type="match status" value="1"/>
</dbReference>
<gene>
    <name evidence="9" type="ORF">B4O97_13530</name>
</gene>
<protein>
    <submittedName>
        <fullName evidence="9">Arabinose transporter permease</fullName>
    </submittedName>
</protein>
<evidence type="ECO:0000256" key="3">
    <source>
        <dbReference type="ARBA" id="ARBA00022475"/>
    </source>
</evidence>
<feature type="transmembrane region" description="Helical" evidence="7">
    <location>
        <begin position="192"/>
        <end position="213"/>
    </location>
</feature>
<evidence type="ECO:0000259" key="8">
    <source>
        <dbReference type="PROSITE" id="PS50928"/>
    </source>
</evidence>
<keyword evidence="10" id="KW-1185">Reference proteome</keyword>
<comment type="similarity">
    <text evidence="7">Belongs to the binding-protein-dependent transport system permease family.</text>
</comment>
<dbReference type="Pfam" id="PF00528">
    <property type="entry name" value="BPD_transp_1"/>
    <property type="match status" value="1"/>
</dbReference>
<evidence type="ECO:0000256" key="7">
    <source>
        <dbReference type="RuleBase" id="RU363032"/>
    </source>
</evidence>
<dbReference type="GO" id="GO:0055085">
    <property type="term" value="P:transmembrane transport"/>
    <property type="evidence" value="ECO:0007669"/>
    <property type="project" value="InterPro"/>
</dbReference>
<keyword evidence="3" id="KW-1003">Cell membrane</keyword>
<dbReference type="Proteomes" id="UP000192343">
    <property type="component" value="Unassembled WGS sequence"/>
</dbReference>
<dbReference type="EMBL" id="MWQY01000015">
    <property type="protein sequence ID" value="ORC34100.1"/>
    <property type="molecule type" value="Genomic_DNA"/>
</dbReference>
<dbReference type="InterPro" id="IPR035906">
    <property type="entry name" value="MetI-like_sf"/>
</dbReference>
<evidence type="ECO:0000256" key="4">
    <source>
        <dbReference type="ARBA" id="ARBA00022692"/>
    </source>
</evidence>
<evidence type="ECO:0000256" key="6">
    <source>
        <dbReference type="ARBA" id="ARBA00023136"/>
    </source>
</evidence>
<feature type="transmembrane region" description="Helical" evidence="7">
    <location>
        <begin position="153"/>
        <end position="171"/>
    </location>
</feature>
<dbReference type="PROSITE" id="PS50928">
    <property type="entry name" value="ABC_TM1"/>
    <property type="match status" value="1"/>
</dbReference>
<comment type="subcellular location">
    <subcellularLocation>
        <location evidence="1 7">Cell membrane</location>
        <topology evidence="1 7">Multi-pass membrane protein</topology>
    </subcellularLocation>
</comment>